<evidence type="ECO:0000313" key="3">
    <source>
        <dbReference type="Proteomes" id="UP000501690"/>
    </source>
</evidence>
<accession>A0A4D6MZN6</accession>
<proteinExistence type="predicted"/>
<sequence length="74" mass="8178">MDDKFVKIENELAIVKNHMQKLFVYIASKEDVSEDLATIIVCLVHSSTNEVPDVGNDMPSPTDVIRSNGGSKPF</sequence>
<dbReference type="Proteomes" id="UP000501690">
    <property type="component" value="Linkage Group LG9"/>
</dbReference>
<reference evidence="2 3" key="1">
    <citation type="submission" date="2019-04" db="EMBL/GenBank/DDBJ databases">
        <title>An improved genome assembly and genetic linkage map for asparagus bean, Vigna unguiculata ssp. sesquipedialis.</title>
        <authorList>
            <person name="Xia Q."/>
            <person name="Zhang R."/>
            <person name="Dong Y."/>
        </authorList>
    </citation>
    <scope>NUCLEOTIDE SEQUENCE [LARGE SCALE GENOMIC DNA]</scope>
    <source>
        <tissue evidence="2">Leaf</tissue>
    </source>
</reference>
<evidence type="ECO:0000313" key="2">
    <source>
        <dbReference type="EMBL" id="QCE07030.1"/>
    </source>
</evidence>
<keyword evidence="3" id="KW-1185">Reference proteome</keyword>
<dbReference type="AlphaFoldDB" id="A0A4D6MZN6"/>
<organism evidence="2 3">
    <name type="scientific">Vigna unguiculata</name>
    <name type="common">Cowpea</name>
    <dbReference type="NCBI Taxonomy" id="3917"/>
    <lineage>
        <taxon>Eukaryota</taxon>
        <taxon>Viridiplantae</taxon>
        <taxon>Streptophyta</taxon>
        <taxon>Embryophyta</taxon>
        <taxon>Tracheophyta</taxon>
        <taxon>Spermatophyta</taxon>
        <taxon>Magnoliopsida</taxon>
        <taxon>eudicotyledons</taxon>
        <taxon>Gunneridae</taxon>
        <taxon>Pentapetalae</taxon>
        <taxon>rosids</taxon>
        <taxon>fabids</taxon>
        <taxon>Fabales</taxon>
        <taxon>Fabaceae</taxon>
        <taxon>Papilionoideae</taxon>
        <taxon>50 kb inversion clade</taxon>
        <taxon>NPAAA clade</taxon>
        <taxon>indigoferoid/millettioid clade</taxon>
        <taxon>Phaseoleae</taxon>
        <taxon>Vigna</taxon>
    </lineage>
</organism>
<evidence type="ECO:0000256" key="1">
    <source>
        <dbReference type="SAM" id="MobiDB-lite"/>
    </source>
</evidence>
<dbReference type="EMBL" id="CP039353">
    <property type="protein sequence ID" value="QCE07030.1"/>
    <property type="molecule type" value="Genomic_DNA"/>
</dbReference>
<gene>
    <name evidence="2" type="ORF">DEO72_LG9g2045</name>
</gene>
<protein>
    <submittedName>
        <fullName evidence="2">Uncharacterized protein</fullName>
    </submittedName>
</protein>
<name>A0A4D6MZN6_VIGUN</name>
<feature type="region of interest" description="Disordered" evidence="1">
    <location>
        <begin position="51"/>
        <end position="74"/>
    </location>
</feature>